<feature type="domain" description="Beta-lactamase-related" evidence="2">
    <location>
        <begin position="40"/>
        <end position="348"/>
    </location>
</feature>
<dbReference type="PANTHER" id="PTHR46825:SF9">
    <property type="entry name" value="BETA-LACTAMASE-RELATED DOMAIN-CONTAINING PROTEIN"/>
    <property type="match status" value="1"/>
</dbReference>
<dbReference type="InterPro" id="IPR050491">
    <property type="entry name" value="AmpC-like"/>
</dbReference>
<dbReference type="EMBL" id="JAASQV010000005">
    <property type="protein sequence ID" value="NIJ66888.1"/>
    <property type="molecule type" value="Genomic_DNA"/>
</dbReference>
<evidence type="ECO:0000313" key="3">
    <source>
        <dbReference type="EMBL" id="NIJ66888.1"/>
    </source>
</evidence>
<feature type="chain" id="PRO_5030544431" evidence="1">
    <location>
        <begin position="24"/>
        <end position="556"/>
    </location>
</feature>
<dbReference type="RefSeq" id="WP_167301212.1">
    <property type="nucleotide sequence ID" value="NZ_JAASQV010000005.1"/>
</dbReference>
<name>A0A7X5V2X4_9SPHN</name>
<dbReference type="InterPro" id="IPR001466">
    <property type="entry name" value="Beta-lactam-related"/>
</dbReference>
<dbReference type="AlphaFoldDB" id="A0A7X5V2X4"/>
<dbReference type="PANTHER" id="PTHR46825">
    <property type="entry name" value="D-ALANYL-D-ALANINE-CARBOXYPEPTIDASE/ENDOPEPTIDASE AMPH"/>
    <property type="match status" value="1"/>
</dbReference>
<feature type="signal peptide" evidence="1">
    <location>
        <begin position="1"/>
        <end position="23"/>
    </location>
</feature>
<dbReference type="Proteomes" id="UP000564677">
    <property type="component" value="Unassembled WGS sequence"/>
</dbReference>
<evidence type="ECO:0000313" key="4">
    <source>
        <dbReference type="Proteomes" id="UP000564677"/>
    </source>
</evidence>
<dbReference type="InterPro" id="IPR012338">
    <property type="entry name" value="Beta-lactam/transpept-like"/>
</dbReference>
<dbReference type="Pfam" id="PF00144">
    <property type="entry name" value="Beta-lactamase"/>
    <property type="match status" value="1"/>
</dbReference>
<accession>A0A7X5V2X4</accession>
<proteinExistence type="predicted"/>
<dbReference type="Gene3D" id="3.40.710.10">
    <property type="entry name" value="DD-peptidase/beta-lactamase superfamily"/>
    <property type="match status" value="1"/>
</dbReference>
<gene>
    <name evidence="3" type="ORF">FHR20_003866</name>
</gene>
<keyword evidence="1" id="KW-0732">Signal</keyword>
<protein>
    <submittedName>
        <fullName evidence="3">CubicO group peptidase (Beta-lactamase class C family)</fullName>
    </submittedName>
</protein>
<dbReference type="SUPFAM" id="SSF56601">
    <property type="entry name" value="beta-lactamase/transpeptidase-like"/>
    <property type="match status" value="1"/>
</dbReference>
<comment type="caution">
    <text evidence="3">The sequence shown here is derived from an EMBL/GenBank/DDBJ whole genome shotgun (WGS) entry which is preliminary data.</text>
</comment>
<organism evidence="3 4">
    <name type="scientific">Sphingomonas leidyi</name>
    <dbReference type="NCBI Taxonomy" id="68569"/>
    <lineage>
        <taxon>Bacteria</taxon>
        <taxon>Pseudomonadati</taxon>
        <taxon>Pseudomonadota</taxon>
        <taxon>Alphaproteobacteria</taxon>
        <taxon>Sphingomonadales</taxon>
        <taxon>Sphingomonadaceae</taxon>
        <taxon>Sphingomonas</taxon>
    </lineage>
</organism>
<sequence length="556" mass="60186">MRRLARLLACSLLLVPGIVSARAADPAGEVDKLLAPWSRPDAPGCAVSVARAGQLLHARGYGAANVEAGIANTPDTAFHIASLSKQFTAFAVLLLQAEGRLALADDVRKYVPELHRFARPITLAQLMHHSSGLRDQLSLFWLQGRRGEDSIAQQDALRVIFGQRELNFAPGTAFGYSNSNYTLLALVVERVSGKSFADFLAERVFRPLGMDHSYIVDDYHRMRAGQAMPYAPGGKEGAPERRFLPYATYGSTGIRSTAADLARWARNFAEPVVGTKAVIAEMLKADPVTGYGGGLHIGRHRGAPIVGHSGIDPGFVGHFLMLPERRLSVALICNVEGEDPAPLARGIADLYLGEAPADPAPRPEVALAPAELLRLAGNYRDRLGTGFLIEAREGRLWMQGFDPMIPHGAGAFGMKGAPVAIRFSGEVPARTLTIDGPGGLLVATRYVRQPATALTPARMTDYLGTYYSPELAVLVTVARRNGALWILGPGWESRISQPPEKYRERDSFDTDTVTGTVRFRRDARGRVTELRSTNGRIVDLRFLRVTGLPRLGAVGG</sequence>
<evidence type="ECO:0000256" key="1">
    <source>
        <dbReference type="SAM" id="SignalP"/>
    </source>
</evidence>
<reference evidence="3 4" key="1">
    <citation type="submission" date="2020-03" db="EMBL/GenBank/DDBJ databases">
        <title>Genomic Encyclopedia of Type Strains, Phase IV (KMG-IV): sequencing the most valuable type-strain genomes for metagenomic binning, comparative biology and taxonomic classification.</title>
        <authorList>
            <person name="Goeker M."/>
        </authorList>
    </citation>
    <scope>NUCLEOTIDE SEQUENCE [LARGE SCALE GENOMIC DNA]</scope>
    <source>
        <strain evidence="3 4">DSM 4733</strain>
    </source>
</reference>
<keyword evidence="4" id="KW-1185">Reference proteome</keyword>
<evidence type="ECO:0000259" key="2">
    <source>
        <dbReference type="Pfam" id="PF00144"/>
    </source>
</evidence>